<organism evidence="1 2">
    <name type="scientific">Gigaspora margarita</name>
    <dbReference type="NCBI Taxonomy" id="4874"/>
    <lineage>
        <taxon>Eukaryota</taxon>
        <taxon>Fungi</taxon>
        <taxon>Fungi incertae sedis</taxon>
        <taxon>Mucoromycota</taxon>
        <taxon>Glomeromycotina</taxon>
        <taxon>Glomeromycetes</taxon>
        <taxon>Diversisporales</taxon>
        <taxon>Gigasporaceae</taxon>
        <taxon>Gigaspora</taxon>
    </lineage>
</organism>
<accession>A0ABN7XBL1</accession>
<dbReference type="EMBL" id="CAJVQB010105194">
    <property type="protein sequence ID" value="CAG8851277.1"/>
    <property type="molecule type" value="Genomic_DNA"/>
</dbReference>
<gene>
    <name evidence="1" type="ORF">GMARGA_LOCUS40652</name>
</gene>
<dbReference type="Proteomes" id="UP000789901">
    <property type="component" value="Unassembled WGS sequence"/>
</dbReference>
<evidence type="ECO:0000313" key="2">
    <source>
        <dbReference type="Proteomes" id="UP000789901"/>
    </source>
</evidence>
<reference evidence="1 2" key="1">
    <citation type="submission" date="2021-06" db="EMBL/GenBank/DDBJ databases">
        <authorList>
            <person name="Kallberg Y."/>
            <person name="Tangrot J."/>
            <person name="Rosling A."/>
        </authorList>
    </citation>
    <scope>NUCLEOTIDE SEQUENCE [LARGE SCALE GENOMIC DNA]</scope>
    <source>
        <strain evidence="1 2">120-4 pot B 10/14</strain>
    </source>
</reference>
<sequence length="50" mass="5567">TWGVRKDFHEEWMSSGAGHLYLTTAGIDCKICSEIRMTLSYSSEGKSVVV</sequence>
<evidence type="ECO:0000313" key="1">
    <source>
        <dbReference type="EMBL" id="CAG8851277.1"/>
    </source>
</evidence>
<feature type="non-terminal residue" evidence="1">
    <location>
        <position position="1"/>
    </location>
</feature>
<protein>
    <submittedName>
        <fullName evidence="1">37947_t:CDS:1</fullName>
    </submittedName>
</protein>
<name>A0ABN7XBL1_GIGMA</name>
<keyword evidence="2" id="KW-1185">Reference proteome</keyword>
<comment type="caution">
    <text evidence="1">The sequence shown here is derived from an EMBL/GenBank/DDBJ whole genome shotgun (WGS) entry which is preliminary data.</text>
</comment>
<proteinExistence type="predicted"/>